<gene>
    <name evidence="1" type="ORF">WDJ50_15890</name>
</gene>
<dbReference type="RefSeq" id="WP_339097990.1">
    <property type="nucleotide sequence ID" value="NZ_CP149783.1"/>
</dbReference>
<organism evidence="1">
    <name type="scientific">Deinococcus sp. VB142</name>
    <dbReference type="NCBI Taxonomy" id="3112952"/>
    <lineage>
        <taxon>Bacteria</taxon>
        <taxon>Thermotogati</taxon>
        <taxon>Deinococcota</taxon>
        <taxon>Deinococci</taxon>
        <taxon>Deinococcales</taxon>
        <taxon>Deinococcaceae</taxon>
        <taxon>Deinococcus</taxon>
    </lineage>
</organism>
<name>A0AAU6Q7E9_9DEIO</name>
<sequence>MSHIVHERDEPLVRLAQVCATQRISDLYGLTHDNAQAEVLQRSVLLIRHASDQSACCGTPIHTFVLHDPDQGQPVRTRRLMMVALCANHAEMYPQSQTFQQNVWQALKPLERAAAY</sequence>
<reference evidence="1" key="1">
    <citation type="submission" date="2024-03" db="EMBL/GenBank/DDBJ databases">
        <title>Deinococcus weizhi sp. nov., isolated from human skin.</title>
        <authorList>
            <person name="Wei Z."/>
            <person name="Tian F."/>
            <person name="Yang C."/>
            <person name="Xin L.T."/>
            <person name="Wen Z.J."/>
            <person name="Lan K.C."/>
            <person name="Yu L."/>
            <person name="Zhe W."/>
            <person name="Dan F.D."/>
            <person name="Jun W."/>
            <person name="Rui Z."/>
            <person name="Yong X.J."/>
            <person name="Ting Y."/>
            <person name="Wei X."/>
            <person name="Xu Z.G."/>
            <person name="Xin Z."/>
            <person name="Dong F.G."/>
            <person name="Ni X.M."/>
            <person name="Zheng M.G."/>
            <person name="Chun Y."/>
            <person name="Qian W.X."/>
        </authorList>
    </citation>
    <scope>NUCLEOTIDE SEQUENCE</scope>
    <source>
        <strain evidence="1">VB142</strain>
    </source>
</reference>
<dbReference type="EMBL" id="CP149783">
    <property type="protein sequence ID" value="WYF46530.1"/>
    <property type="molecule type" value="Genomic_DNA"/>
</dbReference>
<evidence type="ECO:0000313" key="1">
    <source>
        <dbReference type="EMBL" id="WYF46530.1"/>
    </source>
</evidence>
<dbReference type="AlphaFoldDB" id="A0AAU6Q7E9"/>
<accession>A0AAU6Q7E9</accession>
<protein>
    <submittedName>
        <fullName evidence="1">Uncharacterized protein</fullName>
    </submittedName>
</protein>
<proteinExistence type="predicted"/>